<proteinExistence type="inferred from homology"/>
<dbReference type="Pfam" id="PF14687">
    <property type="entry name" value="DUF4460"/>
    <property type="match status" value="1"/>
</dbReference>
<dbReference type="InterPro" id="IPR028031">
    <property type="entry name" value="DUF4460"/>
</dbReference>
<evidence type="ECO:0000313" key="7">
    <source>
        <dbReference type="Proteomes" id="UP000591131"/>
    </source>
</evidence>
<evidence type="ECO:0000256" key="2">
    <source>
        <dbReference type="ARBA" id="ARBA00023125"/>
    </source>
</evidence>
<comment type="caution">
    <text evidence="6">The sequence shown here is derived from an EMBL/GenBank/DDBJ whole genome shotgun (WGS) entry which is preliminary data.</text>
</comment>
<keyword evidence="7" id="KW-1185">Reference proteome</keyword>
<organism evidence="6 7">
    <name type="scientific">Perkinsus chesapeaki</name>
    <name type="common">Clam parasite</name>
    <name type="synonym">Perkinsus andrewsi</name>
    <dbReference type="NCBI Taxonomy" id="330153"/>
    <lineage>
        <taxon>Eukaryota</taxon>
        <taxon>Sar</taxon>
        <taxon>Alveolata</taxon>
        <taxon>Perkinsozoa</taxon>
        <taxon>Perkinsea</taxon>
        <taxon>Perkinsida</taxon>
        <taxon>Perkinsidae</taxon>
        <taxon>Perkinsus</taxon>
    </lineage>
</organism>
<keyword evidence="2" id="KW-0238">DNA-binding</keyword>
<evidence type="ECO:0000256" key="4">
    <source>
        <dbReference type="SAM" id="MobiDB-lite"/>
    </source>
</evidence>
<dbReference type="GO" id="GO:0003677">
    <property type="term" value="F:DNA binding"/>
    <property type="evidence" value="ECO:0007669"/>
    <property type="project" value="UniProtKB-KW"/>
</dbReference>
<dbReference type="InterPro" id="IPR012295">
    <property type="entry name" value="TBP_dom_sf"/>
</dbReference>
<dbReference type="SUPFAM" id="SSF55945">
    <property type="entry name" value="TATA-box binding protein-like"/>
    <property type="match status" value="2"/>
</dbReference>
<dbReference type="Gene3D" id="3.30.310.10">
    <property type="entry name" value="TATA-Binding Protein"/>
    <property type="match status" value="2"/>
</dbReference>
<gene>
    <name evidence="6" type="ORF">FOL47_007704</name>
</gene>
<dbReference type="GO" id="GO:0006352">
    <property type="term" value="P:DNA-templated transcription initiation"/>
    <property type="evidence" value="ECO:0007669"/>
    <property type="project" value="InterPro"/>
</dbReference>
<keyword evidence="3" id="KW-0804">Transcription</keyword>
<evidence type="ECO:0000256" key="1">
    <source>
        <dbReference type="ARBA" id="ARBA00005560"/>
    </source>
</evidence>
<dbReference type="EMBL" id="JAAPAO010000465">
    <property type="protein sequence ID" value="KAF4659134.1"/>
    <property type="molecule type" value="Genomic_DNA"/>
</dbReference>
<dbReference type="PANTHER" id="PTHR10126">
    <property type="entry name" value="TATA-BOX BINDING PROTEIN"/>
    <property type="match status" value="1"/>
</dbReference>
<evidence type="ECO:0000259" key="5">
    <source>
        <dbReference type="Pfam" id="PF14687"/>
    </source>
</evidence>
<dbReference type="OrthoDB" id="423408at2759"/>
<dbReference type="Proteomes" id="UP000591131">
    <property type="component" value="Unassembled WGS sequence"/>
</dbReference>
<dbReference type="InterPro" id="IPR000814">
    <property type="entry name" value="TBP"/>
</dbReference>
<feature type="region of interest" description="Disordered" evidence="4">
    <location>
        <begin position="449"/>
        <end position="481"/>
    </location>
</feature>
<protein>
    <recommendedName>
        <fullName evidence="5">DUF4460 domain-containing protein</fullName>
    </recommendedName>
</protein>
<reference evidence="6 7" key="1">
    <citation type="submission" date="2020-04" db="EMBL/GenBank/DDBJ databases">
        <title>Perkinsus chesapeaki whole genome sequence.</title>
        <authorList>
            <person name="Bogema D.R."/>
        </authorList>
    </citation>
    <scope>NUCLEOTIDE SEQUENCE [LARGE SCALE GENOMIC DNA]</scope>
    <source>
        <strain evidence="6">ATCC PRA-425</strain>
    </source>
</reference>
<accession>A0A7J6LIN6</accession>
<evidence type="ECO:0000313" key="6">
    <source>
        <dbReference type="EMBL" id="KAF4659134.1"/>
    </source>
</evidence>
<comment type="similarity">
    <text evidence="1">Belongs to the TBP family.</text>
</comment>
<feature type="domain" description="DUF4460" evidence="5">
    <location>
        <begin position="220"/>
        <end position="283"/>
    </location>
</feature>
<dbReference type="PRINTS" id="PR00686">
    <property type="entry name" value="TIFACTORIID"/>
</dbReference>
<name>A0A7J6LIN6_PERCH</name>
<dbReference type="Pfam" id="PF00352">
    <property type="entry name" value="TBP"/>
    <property type="match status" value="2"/>
</dbReference>
<dbReference type="AlphaFoldDB" id="A0A7J6LIN6"/>
<evidence type="ECO:0000256" key="3">
    <source>
        <dbReference type="ARBA" id="ARBA00023163"/>
    </source>
</evidence>
<sequence length="661" mass="74282">MATALDAALLDPLLTGSPTDVGLAVTPDDIFCQNVLAHANLNTTFELSQIVKGFRNAEYDPSKFPCVRIRYWRPQCTIAVFRSGKIQATGASSPEDARLAMHRTAARLKARMSCERVKFSDFTCDNILATYDLGSTMNLLGLSRAPVFANVVAYEPSRYPAVVLRDPARGVTVDVFSTGRVSMKGKGSIENLCSALNEMLPHILDFVTAADMAASGAVLRSTMKRLLRPFYLTVHPDITSTNMPREAATVNAKALQEVNAYVEALAATQSYPVVARTVTFFKPRVKGGGLARSSTGSSGGLRPVVQCNFELSSIPPDADFPTREGLAARLIRDIEAALIAEGPSMFSAKPRKGREIETLMKSGSVPTSKADDPWKKLWDDETQERMFKMSLYDAETEEERRSRVYREELFNRYLYRVARKAVKTKGEKRKMDRLMDAERVAMQMVDEKLRKQESEQQKIQQEVGASSNSTEADDEEETPTEFVQRKARVIEGGYHPDLVFYSPKLTDPVKRQEGISRICGLELENDGDMWLLENIWRAVRAPPTPLPVVIGTKFEAVHDKGYFEIPYNFELKELVDFLEEHMDALKGSRAKLIEDLYIKTRPEQVTSDSIMDSSSLEDLYARVWCRGVNSSMRRYFWATRIPLSKLAVQFDMVFYKVFMST</sequence>